<keyword evidence="3" id="KW-1185">Reference proteome</keyword>
<evidence type="ECO:0000313" key="3">
    <source>
        <dbReference type="Proteomes" id="UP001157006"/>
    </source>
</evidence>
<reference evidence="2 3" key="1">
    <citation type="submission" date="2023-01" db="EMBL/GenBank/DDBJ databases">
        <authorList>
            <person name="Kreplak J."/>
        </authorList>
    </citation>
    <scope>NUCLEOTIDE SEQUENCE [LARGE SCALE GENOMIC DNA]</scope>
</reference>
<proteinExistence type="predicted"/>
<evidence type="ECO:0000259" key="1">
    <source>
        <dbReference type="Pfam" id="PF24626"/>
    </source>
</evidence>
<dbReference type="InterPro" id="IPR056924">
    <property type="entry name" value="SH3_Tf2-1"/>
</dbReference>
<protein>
    <recommendedName>
        <fullName evidence="1">Tf2-1-like SH3-like domain-containing protein</fullName>
    </recommendedName>
</protein>
<feature type="domain" description="Tf2-1-like SH3-like" evidence="1">
    <location>
        <begin position="40"/>
        <end position="102"/>
    </location>
</feature>
<evidence type="ECO:0000313" key="2">
    <source>
        <dbReference type="EMBL" id="CAI8602618.1"/>
    </source>
</evidence>
<dbReference type="AlphaFoldDB" id="A0AAV0ZYR8"/>
<organism evidence="2 3">
    <name type="scientific">Vicia faba</name>
    <name type="common">Broad bean</name>
    <name type="synonym">Faba vulgaris</name>
    <dbReference type="NCBI Taxonomy" id="3906"/>
    <lineage>
        <taxon>Eukaryota</taxon>
        <taxon>Viridiplantae</taxon>
        <taxon>Streptophyta</taxon>
        <taxon>Embryophyta</taxon>
        <taxon>Tracheophyta</taxon>
        <taxon>Spermatophyta</taxon>
        <taxon>Magnoliopsida</taxon>
        <taxon>eudicotyledons</taxon>
        <taxon>Gunneridae</taxon>
        <taxon>Pentapetalae</taxon>
        <taxon>rosids</taxon>
        <taxon>fabids</taxon>
        <taxon>Fabales</taxon>
        <taxon>Fabaceae</taxon>
        <taxon>Papilionoideae</taxon>
        <taxon>50 kb inversion clade</taxon>
        <taxon>NPAAA clade</taxon>
        <taxon>Hologalegina</taxon>
        <taxon>IRL clade</taxon>
        <taxon>Fabeae</taxon>
        <taxon>Vicia</taxon>
    </lineage>
</organism>
<name>A0AAV0ZYR8_VICFA</name>
<sequence>MLSSRGDILNLLRENLSEDQNHMKLLYANANCRGVNSECGSRVYVKLQHYHHISLSGEKYNILSMRYYNSFITLDRSGVVVSKLELPTNSKIHNVFHCSVLKVHQTYILIGRRTNILIGKE</sequence>
<dbReference type="Pfam" id="PF24626">
    <property type="entry name" value="SH3_Tf2-1"/>
    <property type="match status" value="1"/>
</dbReference>
<accession>A0AAV0ZYR8</accession>
<dbReference type="Proteomes" id="UP001157006">
    <property type="component" value="Chromosome 3"/>
</dbReference>
<dbReference type="EMBL" id="OX451738">
    <property type="protein sequence ID" value="CAI8602618.1"/>
    <property type="molecule type" value="Genomic_DNA"/>
</dbReference>
<gene>
    <name evidence="2" type="ORF">VFH_III049120</name>
</gene>